<accession>A0A2U2CAM3</accession>
<dbReference type="Proteomes" id="UP000244940">
    <property type="component" value="Unassembled WGS sequence"/>
</dbReference>
<comment type="caution">
    <text evidence="9">The sequence shown here is derived from an EMBL/GenBank/DDBJ whole genome shotgun (WGS) entry which is preliminary data.</text>
</comment>
<dbReference type="GO" id="GO:0022857">
    <property type="term" value="F:transmembrane transporter activity"/>
    <property type="evidence" value="ECO:0007669"/>
    <property type="project" value="UniProtKB-UniRule"/>
</dbReference>
<gene>
    <name evidence="9" type="ORF">C4N9_08805</name>
</gene>
<protein>
    <recommendedName>
        <fullName evidence="7">TRAP transporter small permease protein</fullName>
    </recommendedName>
</protein>
<keyword evidence="3" id="KW-1003">Cell membrane</keyword>
<feature type="domain" description="Tripartite ATP-independent periplasmic transporters DctQ component" evidence="8">
    <location>
        <begin position="27"/>
        <end position="155"/>
    </location>
</feature>
<dbReference type="Pfam" id="PF04290">
    <property type="entry name" value="DctQ"/>
    <property type="match status" value="1"/>
</dbReference>
<evidence type="ECO:0000256" key="2">
    <source>
        <dbReference type="ARBA" id="ARBA00022448"/>
    </source>
</evidence>
<keyword evidence="6 7" id="KW-0472">Membrane</keyword>
<comment type="function">
    <text evidence="7">Part of the tripartite ATP-independent periplasmic (TRAP) transport system.</text>
</comment>
<reference evidence="9 10" key="1">
    <citation type="submission" date="2018-05" db="EMBL/GenBank/DDBJ databases">
        <title>Pararhodobacter marina sp. nov., isolated from deep-sea water of the Indian Ocean.</title>
        <authorList>
            <person name="Lai Q.Sr."/>
            <person name="Liu X."/>
            <person name="Shao Z."/>
        </authorList>
    </citation>
    <scope>NUCLEOTIDE SEQUENCE [LARGE SCALE GENOMIC DNA]</scope>
    <source>
        <strain evidence="9 10">CIC4N-9</strain>
    </source>
</reference>
<evidence type="ECO:0000256" key="3">
    <source>
        <dbReference type="ARBA" id="ARBA00022475"/>
    </source>
</evidence>
<evidence type="ECO:0000259" key="8">
    <source>
        <dbReference type="Pfam" id="PF04290"/>
    </source>
</evidence>
<dbReference type="GeneID" id="94364989"/>
<keyword evidence="10" id="KW-1185">Reference proteome</keyword>
<name>A0A2U2CAM3_9RHOB</name>
<keyword evidence="2 7" id="KW-0813">Transport</keyword>
<dbReference type="OrthoDB" id="8030921at2"/>
<evidence type="ECO:0000256" key="7">
    <source>
        <dbReference type="RuleBase" id="RU369079"/>
    </source>
</evidence>
<evidence type="ECO:0000256" key="1">
    <source>
        <dbReference type="ARBA" id="ARBA00004651"/>
    </source>
</evidence>
<evidence type="ECO:0000256" key="6">
    <source>
        <dbReference type="ARBA" id="ARBA00023136"/>
    </source>
</evidence>
<keyword evidence="5 7" id="KW-1133">Transmembrane helix</keyword>
<evidence type="ECO:0000313" key="9">
    <source>
        <dbReference type="EMBL" id="PWE28912.1"/>
    </source>
</evidence>
<dbReference type="InterPro" id="IPR055348">
    <property type="entry name" value="DctQ"/>
</dbReference>
<proteinExistence type="inferred from homology"/>
<feature type="transmembrane region" description="Helical" evidence="7">
    <location>
        <begin position="94"/>
        <end position="117"/>
    </location>
</feature>
<sequence length="165" mass="18298">MQALLRIFDAILKCAAMLGAFLLAMTVAVTVGDVVLRPFGLRYFSWHVDAVELTLVIATFLLAPWILAIGAHVRVDIVLQILPARLAVWVERLAWGWGAVLCGWLGWLAVGELLSAAQRGTLFIRSFVIPEWWILTVVPYCFAALCIELVLRAAGLRTREERAAI</sequence>
<keyword evidence="7" id="KW-0997">Cell inner membrane</keyword>
<dbReference type="EMBL" id="QEYD01000005">
    <property type="protein sequence ID" value="PWE28912.1"/>
    <property type="molecule type" value="Genomic_DNA"/>
</dbReference>
<keyword evidence="4 7" id="KW-0812">Transmembrane</keyword>
<comment type="subunit">
    <text evidence="7">The complex comprises the extracytoplasmic solute receptor protein and the two transmembrane proteins.</text>
</comment>
<feature type="transmembrane region" description="Helical" evidence="7">
    <location>
        <begin position="12"/>
        <end position="31"/>
    </location>
</feature>
<feature type="transmembrane region" description="Helical" evidence="7">
    <location>
        <begin position="51"/>
        <end position="73"/>
    </location>
</feature>
<comment type="subcellular location">
    <subcellularLocation>
        <location evidence="7">Cell inner membrane</location>
        <topology evidence="7">Multi-pass membrane protein</topology>
    </subcellularLocation>
    <subcellularLocation>
        <location evidence="1">Cell membrane</location>
        <topology evidence="1">Multi-pass membrane protein</topology>
    </subcellularLocation>
</comment>
<evidence type="ECO:0000256" key="5">
    <source>
        <dbReference type="ARBA" id="ARBA00022989"/>
    </source>
</evidence>
<dbReference type="GO" id="GO:0005886">
    <property type="term" value="C:plasma membrane"/>
    <property type="evidence" value="ECO:0007669"/>
    <property type="project" value="UniProtKB-SubCell"/>
</dbReference>
<comment type="similarity">
    <text evidence="7">Belongs to the TRAP transporter small permease family.</text>
</comment>
<dbReference type="AlphaFoldDB" id="A0A2U2CAM3"/>
<evidence type="ECO:0000256" key="4">
    <source>
        <dbReference type="ARBA" id="ARBA00022692"/>
    </source>
</evidence>
<evidence type="ECO:0000313" key="10">
    <source>
        <dbReference type="Proteomes" id="UP000244940"/>
    </source>
</evidence>
<dbReference type="RefSeq" id="WP_109532961.1">
    <property type="nucleotide sequence ID" value="NZ_CAXPUO010000055.1"/>
</dbReference>
<feature type="transmembrane region" description="Helical" evidence="7">
    <location>
        <begin position="132"/>
        <end position="151"/>
    </location>
</feature>
<organism evidence="9 10">
    <name type="scientific">Pararhodobacter marinus</name>
    <dbReference type="NCBI Taxonomy" id="2184063"/>
    <lineage>
        <taxon>Bacteria</taxon>
        <taxon>Pseudomonadati</taxon>
        <taxon>Pseudomonadota</taxon>
        <taxon>Alphaproteobacteria</taxon>
        <taxon>Rhodobacterales</taxon>
        <taxon>Paracoccaceae</taxon>
        <taxon>Pararhodobacter</taxon>
    </lineage>
</organism>